<accession>A0A0P9GLU8</accession>
<evidence type="ECO:0000259" key="3">
    <source>
        <dbReference type="Pfam" id="PF11845"/>
    </source>
</evidence>
<dbReference type="Proteomes" id="UP000183104">
    <property type="component" value="Unassembled WGS sequence"/>
</dbReference>
<dbReference type="STRING" id="381306.AN478_04850"/>
<evidence type="ECO:0000313" key="5">
    <source>
        <dbReference type="Proteomes" id="UP000183104"/>
    </source>
</evidence>
<reference evidence="5" key="1">
    <citation type="submission" date="2016-10" db="EMBL/GenBank/DDBJ databases">
        <authorList>
            <person name="Varghese N."/>
        </authorList>
    </citation>
    <scope>NUCLEOTIDE SEQUENCE [LARGE SCALE GENOMIC DNA]</scope>
    <source>
        <strain evidence="5">HL 19</strain>
    </source>
</reference>
<dbReference type="AlphaFoldDB" id="A0A0P9GLU8"/>
<protein>
    <recommendedName>
        <fullName evidence="3">Tll0287-like domain-containing protein</fullName>
    </recommendedName>
</protein>
<dbReference type="EMBL" id="FMUN01000009">
    <property type="protein sequence ID" value="SCY63772.1"/>
    <property type="molecule type" value="Genomic_DNA"/>
</dbReference>
<keyword evidence="5" id="KW-1185">Reference proteome</keyword>
<name>A0A0P9GLU8_9GAMM</name>
<dbReference type="Pfam" id="PF11845">
    <property type="entry name" value="Tll0287-like"/>
    <property type="match status" value="1"/>
</dbReference>
<feature type="domain" description="Tll0287-like" evidence="3">
    <location>
        <begin position="31"/>
        <end position="192"/>
    </location>
</feature>
<sequence length="195" mass="21647">MKSTIPGGFLVAGLLAALPAWAAEEMPEREQAAKEAASALMKELGGELKQAMKEGGPPEAVKVCTQKAPRITARLSRERGWQVTRVSNDFRNPLLGMPDPWEQEVLKEFESRAEEGESLKGMGYGEVVNEPEGKFYRYMQAIPTQEMCVACHGPEDQLDPTVRETLQERYPHDRATGFQPGDLRGAFSIKQPVEE</sequence>
<organism evidence="4 5">
    <name type="scientific">Thiohalorhabdus denitrificans</name>
    <dbReference type="NCBI Taxonomy" id="381306"/>
    <lineage>
        <taxon>Bacteria</taxon>
        <taxon>Pseudomonadati</taxon>
        <taxon>Pseudomonadota</taxon>
        <taxon>Gammaproteobacteria</taxon>
        <taxon>Thiohalorhabdales</taxon>
        <taxon>Thiohalorhabdaceae</taxon>
        <taxon>Thiohalorhabdus</taxon>
    </lineage>
</organism>
<dbReference type="RefSeq" id="WP_054965484.1">
    <property type="nucleotide sequence ID" value="NZ_FMUN01000009.1"/>
</dbReference>
<evidence type="ECO:0000256" key="1">
    <source>
        <dbReference type="SAM" id="MobiDB-lite"/>
    </source>
</evidence>
<proteinExistence type="predicted"/>
<keyword evidence="2" id="KW-0732">Signal</keyword>
<evidence type="ECO:0000256" key="2">
    <source>
        <dbReference type="SAM" id="SignalP"/>
    </source>
</evidence>
<feature type="chain" id="PRO_5010433680" description="Tll0287-like domain-containing protein" evidence="2">
    <location>
        <begin position="23"/>
        <end position="195"/>
    </location>
</feature>
<evidence type="ECO:0000313" key="4">
    <source>
        <dbReference type="EMBL" id="SCY63772.1"/>
    </source>
</evidence>
<feature type="signal peptide" evidence="2">
    <location>
        <begin position="1"/>
        <end position="22"/>
    </location>
</feature>
<gene>
    <name evidence="4" type="ORF">SAMN05661077_2779</name>
</gene>
<feature type="region of interest" description="Disordered" evidence="1">
    <location>
        <begin position="171"/>
        <end position="195"/>
    </location>
</feature>
<dbReference type="InterPro" id="IPR021796">
    <property type="entry name" value="Tll0287-like_dom"/>
</dbReference>